<evidence type="ECO:0000313" key="5">
    <source>
        <dbReference type="Proteomes" id="UP000675881"/>
    </source>
</evidence>
<dbReference type="PANTHER" id="PTHR10357:SF179">
    <property type="entry name" value="NEUTRAL AND BASIC AMINO ACID TRANSPORT PROTEIN RBAT"/>
    <property type="match status" value="1"/>
</dbReference>
<dbReference type="Pfam" id="PF00128">
    <property type="entry name" value="Alpha-amylase"/>
    <property type="match status" value="2"/>
</dbReference>
<dbReference type="Gene3D" id="3.90.400.10">
    <property type="entry name" value="Oligo-1,6-glucosidase, Domain 2"/>
    <property type="match status" value="1"/>
</dbReference>
<keyword evidence="5" id="KW-1185">Reference proteome</keyword>
<dbReference type="SUPFAM" id="SSF51445">
    <property type="entry name" value="(Trans)glycosidases"/>
    <property type="match status" value="1"/>
</dbReference>
<evidence type="ECO:0000256" key="2">
    <source>
        <dbReference type="ARBA" id="ARBA00012741"/>
    </source>
</evidence>
<dbReference type="GO" id="GO:0004558">
    <property type="term" value="F:alpha-1,4-glucosidase activity"/>
    <property type="evidence" value="ECO:0007669"/>
    <property type="project" value="UniProtKB-EC"/>
</dbReference>
<name>A0A7R8CHU9_LEPSM</name>
<dbReference type="InterPro" id="IPR017853">
    <property type="entry name" value="GH"/>
</dbReference>
<accession>A0A7R8CHU9</accession>
<evidence type="ECO:0000259" key="3">
    <source>
        <dbReference type="SMART" id="SM00642"/>
    </source>
</evidence>
<evidence type="ECO:0000313" key="4">
    <source>
        <dbReference type="EMBL" id="CAF2794645.1"/>
    </source>
</evidence>
<sequence>MTEVQKIQMHHQWWERAIIYHIVVPSFYDSDGDGFGDINGIKEKLGYIKSLGVNAIWFSPFYKSGGKDLSYDVIDHRDVNRLFGTKEDLDELLTMMEEQGMYAILSFIPNHTSCKSEWFQKSLKGDPEYKDYYVWKNKTNNWISTTDQTAWEKVDDSYYLHHFLPEMPDLNLKNENVRNELKSIMRYWLCKPAVYGLHLSGVNLLIEDYDDPDIIHSDVNLTLSLLEEWKKVAHENAHEDRLRRLLILEMVNSNHISDWNYDDIVSKGDVLGFKIRRFIHSLPDSIWPNWQIDNTNIIGLNEVHGRVSFYMNKVSMIMAMLLPGSVILYYGDEIGMINNDLITFDETEDPYALPPYADATNYKSKSRDSSRSPMQWSNTKYAGFTNGSKEPWLPVNHNYPSTNVEDQMNSGSNNLRLYHQLLSLRCARDFYEGDVYFPYQGHNTFSFIRKIKESDKAYLIVVLLGFKYHEVDFTIIFPDFPREGTIKIVTHERTNGYKVGDVVDLSKLCLKNYIGMVIEIDFGESKALEKMERKKM</sequence>
<dbReference type="Gene3D" id="3.20.20.80">
    <property type="entry name" value="Glycosidases"/>
    <property type="match status" value="1"/>
</dbReference>
<comment type="catalytic activity">
    <reaction evidence="1">
        <text>Hydrolysis of terminal, non-reducing (1-&gt;4)-linked alpha-D-glucose residues with release of alpha-D-glucose.</text>
        <dbReference type="EC" id="3.2.1.20"/>
    </reaction>
</comment>
<dbReference type="InterPro" id="IPR013780">
    <property type="entry name" value="Glyco_hydro_b"/>
</dbReference>
<dbReference type="PANTHER" id="PTHR10357">
    <property type="entry name" value="ALPHA-AMYLASE FAMILY MEMBER"/>
    <property type="match status" value="1"/>
</dbReference>
<dbReference type="EC" id="3.2.1.20" evidence="2"/>
<gene>
    <name evidence="4" type="ORF">LSAA_2409</name>
</gene>
<dbReference type="AlphaFoldDB" id="A0A7R8CHU9"/>
<dbReference type="InterPro" id="IPR006047">
    <property type="entry name" value="GH13_cat_dom"/>
</dbReference>
<organism evidence="4 5">
    <name type="scientific">Lepeophtheirus salmonis</name>
    <name type="common">Salmon louse</name>
    <name type="synonym">Caligus salmonis</name>
    <dbReference type="NCBI Taxonomy" id="72036"/>
    <lineage>
        <taxon>Eukaryota</taxon>
        <taxon>Metazoa</taxon>
        <taxon>Ecdysozoa</taxon>
        <taxon>Arthropoda</taxon>
        <taxon>Crustacea</taxon>
        <taxon>Multicrustacea</taxon>
        <taxon>Hexanauplia</taxon>
        <taxon>Copepoda</taxon>
        <taxon>Siphonostomatoida</taxon>
        <taxon>Caligidae</taxon>
        <taxon>Lepeophtheirus</taxon>
    </lineage>
</organism>
<evidence type="ECO:0000256" key="1">
    <source>
        <dbReference type="ARBA" id="ARBA00001657"/>
    </source>
</evidence>
<reference evidence="4" key="1">
    <citation type="submission" date="2021-02" db="EMBL/GenBank/DDBJ databases">
        <authorList>
            <person name="Bekaert M."/>
        </authorList>
    </citation>
    <scope>NUCLEOTIDE SEQUENCE</scope>
    <source>
        <strain evidence="4">IoA-00</strain>
    </source>
</reference>
<feature type="domain" description="Glycosyl hydrolase family 13 catalytic" evidence="3">
    <location>
        <begin position="21"/>
        <end position="371"/>
    </location>
</feature>
<dbReference type="OrthoDB" id="1740265at2759"/>
<dbReference type="Gene3D" id="2.60.40.1180">
    <property type="entry name" value="Golgi alpha-mannosidase II"/>
    <property type="match status" value="1"/>
</dbReference>
<proteinExistence type="predicted"/>
<dbReference type="SMART" id="SM00642">
    <property type="entry name" value="Aamy"/>
    <property type="match status" value="1"/>
</dbReference>
<protein>
    <recommendedName>
        <fullName evidence="2">alpha-glucosidase</fullName>
        <ecNumber evidence="2">3.2.1.20</ecNumber>
    </recommendedName>
</protein>
<dbReference type="EMBL" id="HG994589">
    <property type="protein sequence ID" value="CAF2794645.1"/>
    <property type="molecule type" value="Genomic_DNA"/>
</dbReference>
<dbReference type="InterPro" id="IPR045857">
    <property type="entry name" value="O16G_dom_2"/>
</dbReference>
<dbReference type="GO" id="GO:0005975">
    <property type="term" value="P:carbohydrate metabolic process"/>
    <property type="evidence" value="ECO:0007669"/>
    <property type="project" value="InterPro"/>
</dbReference>
<dbReference type="Proteomes" id="UP000675881">
    <property type="component" value="Chromosome 10"/>
</dbReference>